<feature type="region of interest" description="Disordered" evidence="1">
    <location>
        <begin position="1"/>
        <end position="27"/>
    </location>
</feature>
<name>A0AAD7T584_9TELE</name>
<proteinExistence type="predicted"/>
<protein>
    <submittedName>
        <fullName evidence="2">Uncharacterized protein</fullName>
    </submittedName>
</protein>
<evidence type="ECO:0000313" key="3">
    <source>
        <dbReference type="Proteomes" id="UP001221898"/>
    </source>
</evidence>
<sequence>MRSRVRPVVDGGARPASDSIPPQEEDASLVLGEHRRPKVGLTRGRSRPAALAYISVGGHTRRQLPGKLGACLVAVATLTRWGGFVPHSELMSGRG</sequence>
<dbReference type="AlphaFoldDB" id="A0AAD7T584"/>
<keyword evidence="3" id="KW-1185">Reference proteome</keyword>
<reference evidence="2" key="1">
    <citation type="journal article" date="2023" name="Science">
        <title>Genome structures resolve the early diversification of teleost fishes.</title>
        <authorList>
            <person name="Parey E."/>
            <person name="Louis A."/>
            <person name="Montfort J."/>
            <person name="Bouchez O."/>
            <person name="Roques C."/>
            <person name="Iampietro C."/>
            <person name="Lluch J."/>
            <person name="Castinel A."/>
            <person name="Donnadieu C."/>
            <person name="Desvignes T."/>
            <person name="Floi Bucao C."/>
            <person name="Jouanno E."/>
            <person name="Wen M."/>
            <person name="Mejri S."/>
            <person name="Dirks R."/>
            <person name="Jansen H."/>
            <person name="Henkel C."/>
            <person name="Chen W.J."/>
            <person name="Zahm M."/>
            <person name="Cabau C."/>
            <person name="Klopp C."/>
            <person name="Thompson A.W."/>
            <person name="Robinson-Rechavi M."/>
            <person name="Braasch I."/>
            <person name="Lecointre G."/>
            <person name="Bobe J."/>
            <person name="Postlethwait J.H."/>
            <person name="Berthelot C."/>
            <person name="Roest Crollius H."/>
            <person name="Guiguen Y."/>
        </authorList>
    </citation>
    <scope>NUCLEOTIDE SEQUENCE</scope>
    <source>
        <strain evidence="2">NC1722</strain>
    </source>
</reference>
<accession>A0AAD7T584</accession>
<evidence type="ECO:0000256" key="1">
    <source>
        <dbReference type="SAM" id="MobiDB-lite"/>
    </source>
</evidence>
<organism evidence="2 3">
    <name type="scientific">Aldrovandia affinis</name>
    <dbReference type="NCBI Taxonomy" id="143900"/>
    <lineage>
        <taxon>Eukaryota</taxon>
        <taxon>Metazoa</taxon>
        <taxon>Chordata</taxon>
        <taxon>Craniata</taxon>
        <taxon>Vertebrata</taxon>
        <taxon>Euteleostomi</taxon>
        <taxon>Actinopterygii</taxon>
        <taxon>Neopterygii</taxon>
        <taxon>Teleostei</taxon>
        <taxon>Notacanthiformes</taxon>
        <taxon>Halosauridae</taxon>
        <taxon>Aldrovandia</taxon>
    </lineage>
</organism>
<dbReference type="EMBL" id="JAINUG010000012">
    <property type="protein sequence ID" value="KAJ8414664.1"/>
    <property type="molecule type" value="Genomic_DNA"/>
</dbReference>
<gene>
    <name evidence="2" type="ORF">AAFF_G00038660</name>
</gene>
<comment type="caution">
    <text evidence="2">The sequence shown here is derived from an EMBL/GenBank/DDBJ whole genome shotgun (WGS) entry which is preliminary data.</text>
</comment>
<dbReference type="Proteomes" id="UP001221898">
    <property type="component" value="Unassembled WGS sequence"/>
</dbReference>
<evidence type="ECO:0000313" key="2">
    <source>
        <dbReference type="EMBL" id="KAJ8414664.1"/>
    </source>
</evidence>